<name>A0A8J6UPU1_9GAMM</name>
<reference evidence="1" key="1">
    <citation type="submission" date="2020-09" db="EMBL/GenBank/DDBJ databases">
        <title>A novel bacterium of genus Neiella, isolated from South China Sea.</title>
        <authorList>
            <person name="Huang H."/>
            <person name="Mo K."/>
            <person name="Hu Y."/>
        </authorList>
    </citation>
    <scope>NUCLEOTIDE SEQUENCE</scope>
    <source>
        <strain evidence="1">HB171785</strain>
    </source>
</reference>
<protein>
    <submittedName>
        <fullName evidence="1">Uncharacterized protein</fullName>
    </submittedName>
</protein>
<gene>
    <name evidence="1" type="ORF">IC617_08560</name>
</gene>
<proteinExistence type="predicted"/>
<dbReference type="Proteomes" id="UP000638014">
    <property type="component" value="Unassembled WGS sequence"/>
</dbReference>
<dbReference type="RefSeq" id="WP_191144584.1">
    <property type="nucleotide sequence ID" value="NZ_JACXAF010000009.1"/>
</dbReference>
<keyword evidence="2" id="KW-1185">Reference proteome</keyword>
<evidence type="ECO:0000313" key="1">
    <source>
        <dbReference type="EMBL" id="MBD1389477.1"/>
    </source>
</evidence>
<accession>A0A8J6UPU1</accession>
<comment type="caution">
    <text evidence="1">The sequence shown here is derived from an EMBL/GenBank/DDBJ whole genome shotgun (WGS) entry which is preliminary data.</text>
</comment>
<sequence>MGWTSSSNWQRKEEIVAHVTSSYLWGNNFNILEHSVRGSRVWVLAEYTDNHPERAGERFIALFLLDKFPEGWAYKDMDESMGPFHHDCPISFLTRAEEVAGRLSDTAKKWRQQVRDYHTAQRQKQKALAQLSPDTIVRFQNVDYKLLEKLPRRLGWKARSMKDGQIYRMMAKQVSQAVVIPPPQNPPPAARQEQQLAFVY</sequence>
<evidence type="ECO:0000313" key="2">
    <source>
        <dbReference type="Proteomes" id="UP000638014"/>
    </source>
</evidence>
<dbReference type="AlphaFoldDB" id="A0A8J6UPU1"/>
<organism evidence="1 2">
    <name type="scientific">Neiella litorisoli</name>
    <dbReference type="NCBI Taxonomy" id="2771431"/>
    <lineage>
        <taxon>Bacteria</taxon>
        <taxon>Pseudomonadati</taxon>
        <taxon>Pseudomonadota</taxon>
        <taxon>Gammaproteobacteria</taxon>
        <taxon>Alteromonadales</taxon>
        <taxon>Echinimonadaceae</taxon>
        <taxon>Neiella</taxon>
    </lineage>
</organism>
<dbReference type="EMBL" id="JACXAF010000009">
    <property type="protein sequence ID" value="MBD1389477.1"/>
    <property type="molecule type" value="Genomic_DNA"/>
</dbReference>